<dbReference type="EMBL" id="MCGO01000145">
    <property type="protein sequence ID" value="ORY24278.1"/>
    <property type="molecule type" value="Genomic_DNA"/>
</dbReference>
<feature type="region of interest" description="Disordered" evidence="1">
    <location>
        <begin position="1"/>
        <end position="34"/>
    </location>
</feature>
<reference evidence="2 3" key="1">
    <citation type="submission" date="2016-07" db="EMBL/GenBank/DDBJ databases">
        <title>Pervasive Adenine N6-methylation of Active Genes in Fungi.</title>
        <authorList>
            <consortium name="DOE Joint Genome Institute"/>
            <person name="Mondo S.J."/>
            <person name="Dannebaum R.O."/>
            <person name="Kuo R.C."/>
            <person name="Labutti K."/>
            <person name="Haridas S."/>
            <person name="Kuo A."/>
            <person name="Salamov A."/>
            <person name="Ahrendt S.R."/>
            <person name="Lipzen A."/>
            <person name="Sullivan W."/>
            <person name="Andreopoulos W.B."/>
            <person name="Clum A."/>
            <person name="Lindquist E."/>
            <person name="Daum C."/>
            <person name="Ramamoorthy G.K."/>
            <person name="Gryganskyi A."/>
            <person name="Culley D."/>
            <person name="Magnuson J.K."/>
            <person name="James T.Y."/>
            <person name="O'Malley M.A."/>
            <person name="Stajich J.E."/>
            <person name="Spatafora J.W."/>
            <person name="Visel A."/>
            <person name="Grigoriev I.V."/>
        </authorList>
    </citation>
    <scope>NUCLEOTIDE SEQUENCE [LARGE SCALE GENOMIC DNA]</scope>
    <source>
        <strain evidence="2 3">JEL800</strain>
    </source>
</reference>
<comment type="caution">
    <text evidence="2">The sequence shown here is derived from an EMBL/GenBank/DDBJ whole genome shotgun (WGS) entry which is preliminary data.</text>
</comment>
<dbReference type="Proteomes" id="UP000193642">
    <property type="component" value="Unassembled WGS sequence"/>
</dbReference>
<protein>
    <submittedName>
        <fullName evidence="2">Uncharacterized protein</fullName>
    </submittedName>
</protein>
<proteinExistence type="predicted"/>
<feature type="compositionally biased region" description="Polar residues" evidence="1">
    <location>
        <begin position="1"/>
        <end position="13"/>
    </location>
</feature>
<evidence type="ECO:0000313" key="3">
    <source>
        <dbReference type="Proteomes" id="UP000193642"/>
    </source>
</evidence>
<feature type="compositionally biased region" description="Low complexity" evidence="1">
    <location>
        <begin position="17"/>
        <end position="34"/>
    </location>
</feature>
<name>A0A1Y2ANW0_9FUNG</name>
<gene>
    <name evidence="2" type="ORF">BCR33DRAFT_727539</name>
</gene>
<keyword evidence="3" id="KW-1185">Reference proteome</keyword>
<evidence type="ECO:0000313" key="2">
    <source>
        <dbReference type="EMBL" id="ORY24278.1"/>
    </source>
</evidence>
<evidence type="ECO:0000256" key="1">
    <source>
        <dbReference type="SAM" id="MobiDB-lite"/>
    </source>
</evidence>
<dbReference type="AlphaFoldDB" id="A0A1Y2ANW0"/>
<organism evidence="2 3">
    <name type="scientific">Rhizoclosmatium globosum</name>
    <dbReference type="NCBI Taxonomy" id="329046"/>
    <lineage>
        <taxon>Eukaryota</taxon>
        <taxon>Fungi</taxon>
        <taxon>Fungi incertae sedis</taxon>
        <taxon>Chytridiomycota</taxon>
        <taxon>Chytridiomycota incertae sedis</taxon>
        <taxon>Chytridiomycetes</taxon>
        <taxon>Chytridiales</taxon>
        <taxon>Chytriomycetaceae</taxon>
        <taxon>Rhizoclosmatium</taxon>
    </lineage>
</organism>
<accession>A0A1Y2ANW0</accession>
<sequence>MPGAQNDTITVTPKVQKPVAPATTPVPTKPATEPVQVFSTNSPFMNAAIHL</sequence>